<gene>
    <name evidence="3" type="ORF">A2406_00275</name>
</gene>
<protein>
    <recommendedName>
        <fullName evidence="2">DUF5671 domain-containing protein</fullName>
    </recommendedName>
</protein>
<keyword evidence="1" id="KW-0812">Transmembrane</keyword>
<organism evidence="3 4">
    <name type="scientific">Candidatus Komeilibacteria bacterium RIFOXYC1_FULL_37_11</name>
    <dbReference type="NCBI Taxonomy" id="1798555"/>
    <lineage>
        <taxon>Bacteria</taxon>
        <taxon>Candidatus Komeiliibacteriota</taxon>
    </lineage>
</organism>
<feature type="transmembrane region" description="Helical" evidence="1">
    <location>
        <begin position="55"/>
        <end position="73"/>
    </location>
</feature>
<evidence type="ECO:0000256" key="1">
    <source>
        <dbReference type="SAM" id="Phobius"/>
    </source>
</evidence>
<accession>A0A1G2BYM2</accession>
<feature type="transmembrane region" description="Helical" evidence="1">
    <location>
        <begin position="94"/>
        <end position="115"/>
    </location>
</feature>
<feature type="domain" description="DUF5671" evidence="2">
    <location>
        <begin position="10"/>
        <end position="136"/>
    </location>
</feature>
<comment type="caution">
    <text evidence="3">The sequence shown here is derived from an EMBL/GenBank/DDBJ whole genome shotgun (WGS) entry which is preliminary data.</text>
</comment>
<dbReference type="Proteomes" id="UP000177626">
    <property type="component" value="Unassembled WGS sequence"/>
</dbReference>
<reference evidence="3 4" key="1">
    <citation type="journal article" date="2016" name="Nat. Commun.">
        <title>Thousands of microbial genomes shed light on interconnected biogeochemical processes in an aquifer system.</title>
        <authorList>
            <person name="Anantharaman K."/>
            <person name="Brown C.T."/>
            <person name="Hug L.A."/>
            <person name="Sharon I."/>
            <person name="Castelle C.J."/>
            <person name="Probst A.J."/>
            <person name="Thomas B.C."/>
            <person name="Singh A."/>
            <person name="Wilkins M.J."/>
            <person name="Karaoz U."/>
            <person name="Brodie E.L."/>
            <person name="Williams K.H."/>
            <person name="Hubbard S.S."/>
            <person name="Banfield J.F."/>
        </authorList>
    </citation>
    <scope>NUCLEOTIDE SEQUENCE [LARGE SCALE GENOMIC DNA]</scope>
</reference>
<keyword evidence="1" id="KW-1133">Transmembrane helix</keyword>
<dbReference type="InterPro" id="IPR043728">
    <property type="entry name" value="DUF5671"/>
</dbReference>
<sequence length="310" mass="35798">MSKNDSAKYAFFYVLSLVALVFMSVSVGIIFFQIINKEIVDLINQYNGVYNDSAMKFAISAIIISAPIYYFTSRQIYKHLRQGTLSEEASVRKWFTYLILLVAIIVMIIWLITTINGFLSGELTTKAILKAVVALLISGITFSFYFYDIKRENIQGKKDKVLQIYFYGSLLVVLVAFAISIFVVDSPAETRKMKLDERVINSFYQIDSGVNNYYVKYSKMPESIVQIKEESNYLTDEEFKNPITNEVYEYKAIGEDEYQLCTTFQYSSKDRVAQPYDYYNADKMWLHDAGYQCLNQKVNPVLKNEPLPVK</sequence>
<dbReference type="EMBL" id="MHKQ01000013">
    <property type="protein sequence ID" value="OGY94056.1"/>
    <property type="molecule type" value="Genomic_DNA"/>
</dbReference>
<feature type="transmembrane region" description="Helical" evidence="1">
    <location>
        <begin position="161"/>
        <end position="184"/>
    </location>
</feature>
<feature type="transmembrane region" description="Helical" evidence="1">
    <location>
        <begin position="127"/>
        <end position="149"/>
    </location>
</feature>
<dbReference type="AlphaFoldDB" id="A0A1G2BYM2"/>
<evidence type="ECO:0000313" key="3">
    <source>
        <dbReference type="EMBL" id="OGY94056.1"/>
    </source>
</evidence>
<dbReference type="Pfam" id="PF18920">
    <property type="entry name" value="DUF5671"/>
    <property type="match status" value="1"/>
</dbReference>
<proteinExistence type="predicted"/>
<evidence type="ECO:0000313" key="4">
    <source>
        <dbReference type="Proteomes" id="UP000177626"/>
    </source>
</evidence>
<name>A0A1G2BYM2_9BACT</name>
<evidence type="ECO:0000259" key="2">
    <source>
        <dbReference type="Pfam" id="PF18920"/>
    </source>
</evidence>
<keyword evidence="1" id="KW-0472">Membrane</keyword>
<feature type="transmembrane region" description="Helical" evidence="1">
    <location>
        <begin position="12"/>
        <end position="35"/>
    </location>
</feature>